<feature type="transmembrane region" description="Helical" evidence="1">
    <location>
        <begin position="35"/>
        <end position="54"/>
    </location>
</feature>
<evidence type="ECO:0000256" key="1">
    <source>
        <dbReference type="SAM" id="Phobius"/>
    </source>
</evidence>
<name>A0A1Z9Z2P9_9GAMM</name>
<keyword evidence="3" id="KW-1185">Reference proteome</keyword>
<keyword evidence="1" id="KW-0472">Membrane</keyword>
<dbReference type="InterPro" id="IPR008473">
    <property type="entry name" value="Phage_holin_3_7"/>
</dbReference>
<keyword evidence="1" id="KW-0812">Transmembrane</keyword>
<sequence length="91" mass="10204">MIEVIFQLIALIAYLFCGIRIICFDTSGLRQRQGYSVLATILIAAFIGQSVHILFFKDPVTLWDAIFAVLLAVLIWRSKGNVAKLIWSTTS</sequence>
<feature type="transmembrane region" description="Helical" evidence="1">
    <location>
        <begin position="60"/>
        <end position="76"/>
    </location>
</feature>
<organism evidence="2 3">
    <name type="scientific">Acinetobacter populi</name>
    <dbReference type="NCBI Taxonomy" id="1582270"/>
    <lineage>
        <taxon>Bacteria</taxon>
        <taxon>Pseudomonadati</taxon>
        <taxon>Pseudomonadota</taxon>
        <taxon>Gammaproteobacteria</taxon>
        <taxon>Moraxellales</taxon>
        <taxon>Moraxellaceae</taxon>
        <taxon>Acinetobacter</taxon>
    </lineage>
</organism>
<comment type="caution">
    <text evidence="2">The sequence shown here is derived from an EMBL/GenBank/DDBJ whole genome shotgun (WGS) entry which is preliminary data.</text>
</comment>
<gene>
    <name evidence="2" type="ORF">CAP51_03565</name>
</gene>
<feature type="transmembrane region" description="Helical" evidence="1">
    <location>
        <begin position="6"/>
        <end position="23"/>
    </location>
</feature>
<evidence type="ECO:0000313" key="2">
    <source>
        <dbReference type="EMBL" id="OUY08702.1"/>
    </source>
</evidence>
<dbReference type="OrthoDB" id="6707830at2"/>
<accession>A0A1Z9Z2P9</accession>
<keyword evidence="1" id="KW-1133">Transmembrane helix</keyword>
<protein>
    <recommendedName>
        <fullName evidence="4">Phage holin family protein</fullName>
    </recommendedName>
</protein>
<dbReference type="Proteomes" id="UP000196536">
    <property type="component" value="Unassembled WGS sequence"/>
</dbReference>
<evidence type="ECO:0008006" key="4">
    <source>
        <dbReference type="Google" id="ProtNLM"/>
    </source>
</evidence>
<evidence type="ECO:0000313" key="3">
    <source>
        <dbReference type="Proteomes" id="UP000196536"/>
    </source>
</evidence>
<dbReference type="EMBL" id="NEXX01000001">
    <property type="protein sequence ID" value="OUY08702.1"/>
    <property type="molecule type" value="Genomic_DNA"/>
</dbReference>
<dbReference type="RefSeq" id="WP_087619365.1">
    <property type="nucleotide sequence ID" value="NZ_NEXX01000001.1"/>
</dbReference>
<reference evidence="2 3" key="1">
    <citation type="submission" date="2017-05" db="EMBL/GenBank/DDBJ databases">
        <title>Acinetobacter populi ANC 5415 (= PBJ7), whole genome shotgun sequencing project.</title>
        <authorList>
            <person name="Nemec A."/>
            <person name="Radolfova-Krizova L."/>
        </authorList>
    </citation>
    <scope>NUCLEOTIDE SEQUENCE [LARGE SCALE GENOMIC DNA]</scope>
    <source>
        <strain evidence="2 3">PBJ7</strain>
    </source>
</reference>
<dbReference type="Pfam" id="PF05449">
    <property type="entry name" value="Phage_holin_3_7"/>
    <property type="match status" value="1"/>
</dbReference>
<proteinExistence type="predicted"/>
<dbReference type="AlphaFoldDB" id="A0A1Z9Z2P9"/>